<organism evidence="10">
    <name type="scientific">Darwinula stevensoni</name>
    <dbReference type="NCBI Taxonomy" id="69355"/>
    <lineage>
        <taxon>Eukaryota</taxon>
        <taxon>Metazoa</taxon>
        <taxon>Ecdysozoa</taxon>
        <taxon>Arthropoda</taxon>
        <taxon>Crustacea</taxon>
        <taxon>Oligostraca</taxon>
        <taxon>Ostracoda</taxon>
        <taxon>Podocopa</taxon>
        <taxon>Podocopida</taxon>
        <taxon>Darwinulocopina</taxon>
        <taxon>Darwinuloidea</taxon>
        <taxon>Darwinulidae</taxon>
        <taxon>Darwinula</taxon>
    </lineage>
</organism>
<evidence type="ECO:0000256" key="6">
    <source>
        <dbReference type="ARBA" id="ARBA00023157"/>
    </source>
</evidence>
<keyword evidence="3" id="KW-0732">Signal</keyword>
<evidence type="ECO:0000313" key="10">
    <source>
        <dbReference type="EMBL" id="CAD7250104.1"/>
    </source>
</evidence>
<dbReference type="GO" id="GO:0043005">
    <property type="term" value="C:neuron projection"/>
    <property type="evidence" value="ECO:0007669"/>
    <property type="project" value="TreeGrafter"/>
</dbReference>
<dbReference type="InterPro" id="IPR013098">
    <property type="entry name" value="Ig_I-set"/>
</dbReference>
<dbReference type="EMBL" id="LR902172">
    <property type="protein sequence ID" value="CAD7250104.1"/>
    <property type="molecule type" value="Genomic_DNA"/>
</dbReference>
<feature type="domain" description="Ig-like" evidence="9">
    <location>
        <begin position="114"/>
        <end position="201"/>
    </location>
</feature>
<dbReference type="InterPro" id="IPR036179">
    <property type="entry name" value="Ig-like_dom_sf"/>
</dbReference>
<keyword evidence="8" id="KW-0393">Immunoglobulin domain</keyword>
<dbReference type="InterPro" id="IPR007110">
    <property type="entry name" value="Ig-like_dom"/>
</dbReference>
<dbReference type="Pfam" id="PF13927">
    <property type="entry name" value="Ig_3"/>
    <property type="match status" value="1"/>
</dbReference>
<dbReference type="SMART" id="SM00409">
    <property type="entry name" value="IG"/>
    <property type="match status" value="2"/>
</dbReference>
<evidence type="ECO:0000256" key="2">
    <source>
        <dbReference type="ARBA" id="ARBA00022475"/>
    </source>
</evidence>
<dbReference type="PANTHER" id="PTHR12231:SF255">
    <property type="entry name" value="DPR-INTERACTING PROTEIN ALPHA, ISOFORM A"/>
    <property type="match status" value="1"/>
</dbReference>
<evidence type="ECO:0000256" key="4">
    <source>
        <dbReference type="ARBA" id="ARBA00022737"/>
    </source>
</evidence>
<protein>
    <recommendedName>
        <fullName evidence="9">Ig-like domain-containing protein</fullName>
    </recommendedName>
</protein>
<dbReference type="PROSITE" id="PS50835">
    <property type="entry name" value="IG_LIKE"/>
    <property type="match status" value="2"/>
</dbReference>
<dbReference type="Pfam" id="PF07679">
    <property type="entry name" value="I-set"/>
    <property type="match status" value="1"/>
</dbReference>
<dbReference type="SMART" id="SM00408">
    <property type="entry name" value="IGc2"/>
    <property type="match status" value="2"/>
</dbReference>
<reference evidence="10" key="1">
    <citation type="submission" date="2020-11" db="EMBL/GenBank/DDBJ databases">
        <authorList>
            <person name="Tran Van P."/>
        </authorList>
    </citation>
    <scope>NUCLEOTIDE SEQUENCE</scope>
</reference>
<evidence type="ECO:0000259" key="9">
    <source>
        <dbReference type="PROSITE" id="PS50835"/>
    </source>
</evidence>
<keyword evidence="11" id="KW-1185">Reference proteome</keyword>
<evidence type="ECO:0000256" key="5">
    <source>
        <dbReference type="ARBA" id="ARBA00023136"/>
    </source>
</evidence>
<evidence type="ECO:0000256" key="3">
    <source>
        <dbReference type="ARBA" id="ARBA00022729"/>
    </source>
</evidence>
<keyword evidence="4" id="KW-0677">Repeat</keyword>
<dbReference type="PANTHER" id="PTHR12231">
    <property type="entry name" value="CTX-RELATED TYPE I TRANSMEMBRANE PROTEIN"/>
    <property type="match status" value="1"/>
</dbReference>
<dbReference type="InterPro" id="IPR003598">
    <property type="entry name" value="Ig_sub2"/>
</dbReference>
<dbReference type="InterPro" id="IPR003599">
    <property type="entry name" value="Ig_sub"/>
</dbReference>
<keyword evidence="6" id="KW-1015">Disulfide bond</keyword>
<evidence type="ECO:0000256" key="1">
    <source>
        <dbReference type="ARBA" id="ARBA00004236"/>
    </source>
</evidence>
<dbReference type="FunFam" id="2.60.40.10:FF:000328">
    <property type="entry name" value="CLUMA_CG000981, isoform A"/>
    <property type="match status" value="1"/>
</dbReference>
<comment type="subcellular location">
    <subcellularLocation>
        <location evidence="1">Cell membrane</location>
    </subcellularLocation>
</comment>
<dbReference type="InterPro" id="IPR013783">
    <property type="entry name" value="Ig-like_fold"/>
</dbReference>
<evidence type="ECO:0000256" key="8">
    <source>
        <dbReference type="ARBA" id="ARBA00023319"/>
    </source>
</evidence>
<dbReference type="SUPFAM" id="SSF48726">
    <property type="entry name" value="Immunoglobulin"/>
    <property type="match status" value="3"/>
</dbReference>
<name>A0A7R9FP90_9CRUS</name>
<proteinExistence type="predicted"/>
<dbReference type="OrthoDB" id="10012075at2759"/>
<dbReference type="GO" id="GO:0005886">
    <property type="term" value="C:plasma membrane"/>
    <property type="evidence" value="ECO:0007669"/>
    <property type="project" value="UniProtKB-SubCell"/>
</dbReference>
<accession>A0A7R9FP90</accession>
<keyword evidence="7" id="KW-0325">Glycoprotein</keyword>
<dbReference type="Proteomes" id="UP000677054">
    <property type="component" value="Unassembled WGS sequence"/>
</dbReference>
<sequence>MTVVEGILEPEFDLDFPVKNQTVVKGRDAKFTCVVNQLGGFRVAWIRSDNKAIQAIHNHVITHNSRISVSHEGSKVWHLHIHDVQEIDRGPYMCQINTDPMKSMVGYLNVHIPPDILSSGSSGDVTAVEGSDVHLKCKARGYPHPVVRWRREDERPLLVRDRFGGRTKEYEGDVLQLHKVSRGDMGAYLCIASNGVLPTISKRVMLHIHFPPVMEVPNQLVGAPLGSTVSLECIVLASPRALHYWTRDQGGTQPVDTRHALALTAIALLSIYPLTLDPFFSGTA</sequence>
<gene>
    <name evidence="10" type="ORF">DSTB1V02_LOCUS9887</name>
</gene>
<dbReference type="EMBL" id="CAJPEV010002655">
    <property type="protein sequence ID" value="CAG0897645.1"/>
    <property type="molecule type" value="Genomic_DNA"/>
</dbReference>
<dbReference type="AlphaFoldDB" id="A0A7R9FP90"/>
<evidence type="ECO:0000256" key="7">
    <source>
        <dbReference type="ARBA" id="ARBA00023180"/>
    </source>
</evidence>
<evidence type="ECO:0000313" key="11">
    <source>
        <dbReference type="Proteomes" id="UP000677054"/>
    </source>
</evidence>
<dbReference type="InterPro" id="IPR051170">
    <property type="entry name" value="Neural/epithelial_adhesion"/>
</dbReference>
<keyword evidence="5" id="KW-0472">Membrane</keyword>
<keyword evidence="2" id="KW-1003">Cell membrane</keyword>
<feature type="domain" description="Ig-like" evidence="9">
    <location>
        <begin position="10"/>
        <end position="105"/>
    </location>
</feature>
<dbReference type="Gene3D" id="2.60.40.10">
    <property type="entry name" value="Immunoglobulins"/>
    <property type="match status" value="2"/>
</dbReference>